<feature type="signal peptide" evidence="1">
    <location>
        <begin position="1"/>
        <end position="19"/>
    </location>
</feature>
<feature type="chain" id="PRO_5041944271" evidence="1">
    <location>
        <begin position="20"/>
        <end position="82"/>
    </location>
</feature>
<protein>
    <submittedName>
        <fullName evidence="2">Uncharacterized protein</fullName>
    </submittedName>
</protein>
<proteinExistence type="predicted"/>
<dbReference type="AlphaFoldDB" id="A0AAD5II19"/>
<organism evidence="2 3">
    <name type="scientific">Acer negundo</name>
    <name type="common">Box elder</name>
    <dbReference type="NCBI Taxonomy" id="4023"/>
    <lineage>
        <taxon>Eukaryota</taxon>
        <taxon>Viridiplantae</taxon>
        <taxon>Streptophyta</taxon>
        <taxon>Embryophyta</taxon>
        <taxon>Tracheophyta</taxon>
        <taxon>Spermatophyta</taxon>
        <taxon>Magnoliopsida</taxon>
        <taxon>eudicotyledons</taxon>
        <taxon>Gunneridae</taxon>
        <taxon>Pentapetalae</taxon>
        <taxon>rosids</taxon>
        <taxon>malvids</taxon>
        <taxon>Sapindales</taxon>
        <taxon>Sapindaceae</taxon>
        <taxon>Hippocastanoideae</taxon>
        <taxon>Acereae</taxon>
        <taxon>Acer</taxon>
    </lineage>
</organism>
<sequence length="82" mass="8636">MSIVLWIFTSLSSLEKTAVNYDVAFTASRDLVAVAVMMMILKLAVDGGGGDDDSGVDYGVYEMVTEVVMMVDGGGCGDSRVC</sequence>
<dbReference type="Proteomes" id="UP001064489">
    <property type="component" value="Chromosome 10"/>
</dbReference>
<evidence type="ECO:0000313" key="2">
    <source>
        <dbReference type="EMBL" id="KAI9164708.1"/>
    </source>
</evidence>
<reference evidence="2" key="2">
    <citation type="submission" date="2023-02" db="EMBL/GenBank/DDBJ databases">
        <authorList>
            <person name="Swenson N.G."/>
            <person name="Wegrzyn J.L."/>
            <person name="Mcevoy S.L."/>
        </authorList>
    </citation>
    <scope>NUCLEOTIDE SEQUENCE</scope>
    <source>
        <strain evidence="2">91603</strain>
        <tissue evidence="2">Leaf</tissue>
    </source>
</reference>
<gene>
    <name evidence="2" type="ORF">LWI28_000590</name>
</gene>
<evidence type="ECO:0000256" key="1">
    <source>
        <dbReference type="SAM" id="SignalP"/>
    </source>
</evidence>
<dbReference type="EMBL" id="JAJSOW010000105">
    <property type="protein sequence ID" value="KAI9164708.1"/>
    <property type="molecule type" value="Genomic_DNA"/>
</dbReference>
<accession>A0AAD5II19</accession>
<keyword evidence="3" id="KW-1185">Reference proteome</keyword>
<comment type="caution">
    <text evidence="2">The sequence shown here is derived from an EMBL/GenBank/DDBJ whole genome shotgun (WGS) entry which is preliminary data.</text>
</comment>
<name>A0AAD5II19_ACENE</name>
<evidence type="ECO:0000313" key="3">
    <source>
        <dbReference type="Proteomes" id="UP001064489"/>
    </source>
</evidence>
<keyword evidence="1" id="KW-0732">Signal</keyword>
<reference evidence="2" key="1">
    <citation type="journal article" date="2022" name="Plant J.">
        <title>Strategies of tolerance reflected in two North American maple genomes.</title>
        <authorList>
            <person name="McEvoy S.L."/>
            <person name="Sezen U.U."/>
            <person name="Trouern-Trend A."/>
            <person name="McMahon S.M."/>
            <person name="Schaberg P.G."/>
            <person name="Yang J."/>
            <person name="Wegrzyn J.L."/>
            <person name="Swenson N.G."/>
        </authorList>
    </citation>
    <scope>NUCLEOTIDE SEQUENCE</scope>
    <source>
        <strain evidence="2">91603</strain>
    </source>
</reference>